<dbReference type="EMBL" id="CP012524">
    <property type="protein sequence ID" value="ALC40561.1"/>
    <property type="molecule type" value="Genomic_DNA"/>
</dbReference>
<evidence type="ECO:0000259" key="2">
    <source>
        <dbReference type="Pfam" id="PF15862"/>
    </source>
</evidence>
<proteinExistence type="predicted"/>
<evidence type="ECO:0000256" key="1">
    <source>
        <dbReference type="SAM" id="MobiDB-lite"/>
    </source>
</evidence>
<reference evidence="3 4" key="1">
    <citation type="submission" date="2015-08" db="EMBL/GenBank/DDBJ databases">
        <title>Ancestral chromatin configuration constrains chromatin evolution on differentiating sex chromosomes in Drosophila.</title>
        <authorList>
            <person name="Zhou Q."/>
            <person name="Bachtrog D."/>
        </authorList>
    </citation>
    <scope>NUCLEOTIDE SEQUENCE [LARGE SCALE GENOMIC DNA]</scope>
    <source>
        <tissue evidence="3">Whole larvae</tissue>
    </source>
</reference>
<feature type="non-terminal residue" evidence="3">
    <location>
        <position position="131"/>
    </location>
</feature>
<gene>
    <name evidence="3" type="ORF">Dbus_chr2Rg140</name>
</gene>
<evidence type="ECO:0000313" key="4">
    <source>
        <dbReference type="Proteomes" id="UP000494163"/>
    </source>
</evidence>
<feature type="domain" description="Coilin N-terminal" evidence="2">
    <location>
        <begin position="8"/>
        <end position="130"/>
    </location>
</feature>
<sequence length="131" mass="15103">MDNFALKIDLSNYFKDARKCSLVSINRSWSNIKDLQDHIQKLFHLNNISLLTNDGYYLPPKESILLLNPGQSLIAFNLDVEESLTEASHIEENTRKETIEPVKKRKNCSNDIETELTCSTPRPPKRSKQKN</sequence>
<accession>A0A0M5IZ05</accession>
<dbReference type="InterPro" id="IPR031722">
    <property type="entry name" value="Coilin_N"/>
</dbReference>
<dbReference type="STRING" id="30019.A0A0M5IZ05"/>
<protein>
    <submittedName>
        <fullName evidence="3">Coil</fullName>
    </submittedName>
</protein>
<dbReference type="Proteomes" id="UP000494163">
    <property type="component" value="Chromosome 2R"/>
</dbReference>
<dbReference type="Pfam" id="PF15862">
    <property type="entry name" value="Coilin_N"/>
    <property type="match status" value="1"/>
</dbReference>
<organism evidence="3 4">
    <name type="scientific">Drosophila busckii</name>
    <name type="common">Fruit fly</name>
    <dbReference type="NCBI Taxonomy" id="30019"/>
    <lineage>
        <taxon>Eukaryota</taxon>
        <taxon>Metazoa</taxon>
        <taxon>Ecdysozoa</taxon>
        <taxon>Arthropoda</taxon>
        <taxon>Hexapoda</taxon>
        <taxon>Insecta</taxon>
        <taxon>Pterygota</taxon>
        <taxon>Neoptera</taxon>
        <taxon>Endopterygota</taxon>
        <taxon>Diptera</taxon>
        <taxon>Brachycera</taxon>
        <taxon>Muscomorpha</taxon>
        <taxon>Ephydroidea</taxon>
        <taxon>Drosophilidae</taxon>
        <taxon>Drosophila</taxon>
    </lineage>
</organism>
<evidence type="ECO:0000313" key="3">
    <source>
        <dbReference type="EMBL" id="ALC40561.1"/>
    </source>
</evidence>
<dbReference type="AlphaFoldDB" id="A0A0M5IZ05"/>
<dbReference type="OrthoDB" id="74813at2759"/>
<feature type="region of interest" description="Disordered" evidence="1">
    <location>
        <begin position="110"/>
        <end position="131"/>
    </location>
</feature>
<keyword evidence="4" id="KW-1185">Reference proteome</keyword>
<name>A0A0M5IZ05_DROBS</name>